<organism evidence="4 5">
    <name type="scientific">Dioscorea cayennensis subsp. rotundata</name>
    <name type="common">White Guinea yam</name>
    <name type="synonym">Dioscorea rotundata</name>
    <dbReference type="NCBI Taxonomy" id="55577"/>
    <lineage>
        <taxon>Eukaryota</taxon>
        <taxon>Viridiplantae</taxon>
        <taxon>Streptophyta</taxon>
        <taxon>Embryophyta</taxon>
        <taxon>Tracheophyta</taxon>
        <taxon>Spermatophyta</taxon>
        <taxon>Magnoliopsida</taxon>
        <taxon>Liliopsida</taxon>
        <taxon>Dioscoreales</taxon>
        <taxon>Dioscoreaceae</taxon>
        <taxon>Dioscorea</taxon>
    </lineage>
</organism>
<dbReference type="PANTHER" id="PTHR31879:SF2">
    <property type="entry name" value="DET1- AND DDB1-ASSOCIATED PROTEIN 1"/>
    <property type="match status" value="1"/>
</dbReference>
<keyword evidence="4" id="KW-1185">Reference proteome</keyword>
<feature type="compositionally biased region" description="Basic and acidic residues" evidence="2">
    <location>
        <begin position="152"/>
        <end position="181"/>
    </location>
</feature>
<comment type="similarity">
    <text evidence="1">Belongs to the DDA1 family.</text>
</comment>
<feature type="domain" description="SAP" evidence="3">
    <location>
        <begin position="144"/>
        <end position="178"/>
    </location>
</feature>
<feature type="compositionally biased region" description="Polar residues" evidence="2">
    <location>
        <begin position="41"/>
        <end position="50"/>
    </location>
</feature>
<feature type="region of interest" description="Disordered" evidence="2">
    <location>
        <begin position="1"/>
        <end position="50"/>
    </location>
</feature>
<accession>A0AB40C1E0</accession>
<dbReference type="InterPro" id="IPR003034">
    <property type="entry name" value="SAP_dom"/>
</dbReference>
<dbReference type="Gene3D" id="1.10.720.30">
    <property type="entry name" value="SAP domain"/>
    <property type="match status" value="1"/>
</dbReference>
<dbReference type="InterPro" id="IPR036361">
    <property type="entry name" value="SAP_dom_sf"/>
</dbReference>
<dbReference type="GO" id="GO:0080008">
    <property type="term" value="C:Cul4-RING E3 ubiquitin ligase complex"/>
    <property type="evidence" value="ECO:0007669"/>
    <property type="project" value="TreeGrafter"/>
</dbReference>
<gene>
    <name evidence="5" type="primary">LOC120270586</name>
</gene>
<dbReference type="PANTHER" id="PTHR31879">
    <property type="entry name" value="DET1- AND DDB1-ASSOCIATED PROTEIN 1"/>
    <property type="match status" value="1"/>
</dbReference>
<evidence type="ECO:0000256" key="2">
    <source>
        <dbReference type="SAM" id="MobiDB-lite"/>
    </source>
</evidence>
<dbReference type="SUPFAM" id="SSF68906">
    <property type="entry name" value="SAP domain"/>
    <property type="match status" value="1"/>
</dbReference>
<evidence type="ECO:0000313" key="4">
    <source>
        <dbReference type="Proteomes" id="UP001515500"/>
    </source>
</evidence>
<evidence type="ECO:0000256" key="1">
    <source>
        <dbReference type="ARBA" id="ARBA00008042"/>
    </source>
</evidence>
<feature type="compositionally biased region" description="Pro residues" evidence="2">
    <location>
        <begin position="14"/>
        <end position="24"/>
    </location>
</feature>
<dbReference type="AlphaFoldDB" id="A0AB40C1E0"/>
<dbReference type="RefSeq" id="XP_039133575.1">
    <property type="nucleotide sequence ID" value="XM_039277641.1"/>
</dbReference>
<dbReference type="Proteomes" id="UP001515500">
    <property type="component" value="Chromosome 10"/>
</dbReference>
<dbReference type="InterPro" id="IPR033575">
    <property type="entry name" value="DDA1-like"/>
</dbReference>
<dbReference type="InterPro" id="IPR018276">
    <property type="entry name" value="DDA1_dom"/>
</dbReference>
<dbReference type="GeneID" id="120270586"/>
<dbReference type="Pfam" id="PF10172">
    <property type="entry name" value="DDA1"/>
    <property type="match status" value="1"/>
</dbReference>
<proteinExistence type="inferred from homology"/>
<feature type="compositionally biased region" description="Polar residues" evidence="2">
    <location>
        <begin position="124"/>
        <end position="148"/>
    </location>
</feature>
<dbReference type="GO" id="GO:0032436">
    <property type="term" value="P:positive regulation of proteasomal ubiquitin-dependent protein catabolic process"/>
    <property type="evidence" value="ECO:0007669"/>
    <property type="project" value="TreeGrafter"/>
</dbReference>
<protein>
    <submittedName>
        <fullName evidence="5">Uncharacterized protein LOC120270586</fullName>
    </submittedName>
</protein>
<dbReference type="PROSITE" id="PS50800">
    <property type="entry name" value="SAP"/>
    <property type="match status" value="1"/>
</dbReference>
<sequence>MEHKNSSTESPESSPSPPSPPPTSSPGGAAKHLVGLPSRGLFSSTIPSSNLGGMRVYVCDHDTAPPEEQVIKTNGTNILIRALQINKEKSEQKDAHAKAAQEKKGKRSATRALESKSPAKRANTGGSLSTSRQGSSNTPSEKTLQVMTVEQLRAHLRERGLSTKGKKDELIARLKNKDKDA</sequence>
<evidence type="ECO:0000313" key="5">
    <source>
        <dbReference type="RefSeq" id="XP_039133575.1"/>
    </source>
</evidence>
<feature type="compositionally biased region" description="Basic and acidic residues" evidence="2">
    <location>
        <begin position="86"/>
        <end position="103"/>
    </location>
</feature>
<feature type="region of interest" description="Disordered" evidence="2">
    <location>
        <begin position="86"/>
        <end position="181"/>
    </location>
</feature>
<dbReference type="Pfam" id="PF02037">
    <property type="entry name" value="SAP"/>
    <property type="match status" value="1"/>
</dbReference>
<name>A0AB40C1E0_DIOCR</name>
<dbReference type="SMART" id="SM00513">
    <property type="entry name" value="SAP"/>
    <property type="match status" value="1"/>
</dbReference>
<evidence type="ECO:0000259" key="3">
    <source>
        <dbReference type="PROSITE" id="PS50800"/>
    </source>
</evidence>
<reference evidence="5" key="1">
    <citation type="submission" date="2025-08" db="UniProtKB">
        <authorList>
            <consortium name="RefSeq"/>
        </authorList>
    </citation>
    <scope>IDENTIFICATION</scope>
</reference>